<dbReference type="SMART" id="SM00507">
    <property type="entry name" value="HNHc"/>
    <property type="match status" value="1"/>
</dbReference>
<dbReference type="CDD" id="cd00085">
    <property type="entry name" value="HNHc"/>
    <property type="match status" value="1"/>
</dbReference>
<proteinExistence type="predicted"/>
<evidence type="ECO:0000259" key="1">
    <source>
        <dbReference type="SMART" id="SM00507"/>
    </source>
</evidence>
<protein>
    <recommendedName>
        <fullName evidence="1">HNH nuclease domain-containing protein</fullName>
    </recommendedName>
</protein>
<feature type="domain" description="HNH nuclease" evidence="1">
    <location>
        <begin position="10"/>
        <end position="64"/>
    </location>
</feature>
<gene>
    <name evidence="2" type="ORF">LCGC14_1614810</name>
</gene>
<dbReference type="AlphaFoldDB" id="A0A0F9ITZ2"/>
<dbReference type="InterPro" id="IPR002711">
    <property type="entry name" value="HNH"/>
</dbReference>
<dbReference type="GO" id="GO:0008270">
    <property type="term" value="F:zinc ion binding"/>
    <property type="evidence" value="ECO:0007669"/>
    <property type="project" value="InterPro"/>
</dbReference>
<accession>A0A0F9ITZ2</accession>
<dbReference type="InterPro" id="IPR003615">
    <property type="entry name" value="HNH_nuc"/>
</dbReference>
<organism evidence="2">
    <name type="scientific">marine sediment metagenome</name>
    <dbReference type="NCBI Taxonomy" id="412755"/>
    <lineage>
        <taxon>unclassified sequences</taxon>
        <taxon>metagenomes</taxon>
        <taxon>ecological metagenomes</taxon>
    </lineage>
</organism>
<dbReference type="GO" id="GO:0003676">
    <property type="term" value="F:nucleic acid binding"/>
    <property type="evidence" value="ECO:0007669"/>
    <property type="project" value="InterPro"/>
</dbReference>
<dbReference type="Gene3D" id="1.10.30.50">
    <property type="match status" value="1"/>
</dbReference>
<reference evidence="2" key="1">
    <citation type="journal article" date="2015" name="Nature">
        <title>Complex archaea that bridge the gap between prokaryotes and eukaryotes.</title>
        <authorList>
            <person name="Spang A."/>
            <person name="Saw J.H."/>
            <person name="Jorgensen S.L."/>
            <person name="Zaremba-Niedzwiedzka K."/>
            <person name="Martijn J."/>
            <person name="Lind A.E."/>
            <person name="van Eijk R."/>
            <person name="Schleper C."/>
            <person name="Guy L."/>
            <person name="Ettema T.J."/>
        </authorList>
    </citation>
    <scope>NUCLEOTIDE SEQUENCE</scope>
</reference>
<dbReference type="GO" id="GO:0004519">
    <property type="term" value="F:endonuclease activity"/>
    <property type="evidence" value="ECO:0007669"/>
    <property type="project" value="InterPro"/>
</dbReference>
<comment type="caution">
    <text evidence="2">The sequence shown here is derived from an EMBL/GenBank/DDBJ whole genome shotgun (WGS) entry which is preliminary data.</text>
</comment>
<evidence type="ECO:0000313" key="2">
    <source>
        <dbReference type="EMBL" id="KKM23474.1"/>
    </source>
</evidence>
<sequence length="96" mass="10732">MDARGGVSEETVQEVIEAYNYRCAVGGCGPSCSGRLVLHHIKYKSRGGSNRRTNLVLLCDKHHLDEHCGEGNGYSLRSYEDEPAELPWRGRRAIRS</sequence>
<dbReference type="EMBL" id="LAZR01013116">
    <property type="protein sequence ID" value="KKM23474.1"/>
    <property type="molecule type" value="Genomic_DNA"/>
</dbReference>
<name>A0A0F9ITZ2_9ZZZZ</name>
<dbReference type="Pfam" id="PF01844">
    <property type="entry name" value="HNH"/>
    <property type="match status" value="1"/>
</dbReference>